<dbReference type="AlphaFoldDB" id="K0SIK7"/>
<feature type="coiled-coil region" evidence="2">
    <location>
        <begin position="161"/>
        <end position="206"/>
    </location>
</feature>
<evidence type="ECO:0000256" key="1">
    <source>
        <dbReference type="ARBA" id="ARBA00022837"/>
    </source>
</evidence>
<dbReference type="GO" id="GO:0005509">
    <property type="term" value="F:calcium ion binding"/>
    <property type="evidence" value="ECO:0007669"/>
    <property type="project" value="InterPro"/>
</dbReference>
<keyword evidence="1" id="KW-0106">Calcium</keyword>
<dbReference type="SMART" id="SM00054">
    <property type="entry name" value="EFh"/>
    <property type="match status" value="2"/>
</dbReference>
<evidence type="ECO:0000256" key="2">
    <source>
        <dbReference type="SAM" id="Coils"/>
    </source>
</evidence>
<dbReference type="SUPFAM" id="SSF47473">
    <property type="entry name" value="EF-hand"/>
    <property type="match status" value="1"/>
</dbReference>
<name>K0SIK7_THAOC</name>
<dbReference type="eggNOG" id="ENOG502QUSD">
    <property type="taxonomic scope" value="Eukaryota"/>
</dbReference>
<evidence type="ECO:0000256" key="3">
    <source>
        <dbReference type="SAM" id="SignalP"/>
    </source>
</evidence>
<feature type="domain" description="EF-hand" evidence="4">
    <location>
        <begin position="96"/>
        <end position="131"/>
    </location>
</feature>
<proteinExistence type="predicted"/>
<evidence type="ECO:0000313" key="6">
    <source>
        <dbReference type="Proteomes" id="UP000266841"/>
    </source>
</evidence>
<dbReference type="InterPro" id="IPR018247">
    <property type="entry name" value="EF_Hand_1_Ca_BS"/>
</dbReference>
<keyword evidence="3" id="KW-0732">Signal</keyword>
<protein>
    <recommendedName>
        <fullName evidence="4">EF-hand domain-containing protein</fullName>
    </recommendedName>
</protein>
<feature type="domain" description="EF-hand" evidence="4">
    <location>
        <begin position="133"/>
        <end position="168"/>
    </location>
</feature>
<dbReference type="Pfam" id="PF13499">
    <property type="entry name" value="EF-hand_7"/>
    <property type="match status" value="1"/>
</dbReference>
<dbReference type="InterPro" id="IPR011992">
    <property type="entry name" value="EF-hand-dom_pair"/>
</dbReference>
<dbReference type="Gene3D" id="1.10.238.10">
    <property type="entry name" value="EF-hand"/>
    <property type="match status" value="1"/>
</dbReference>
<evidence type="ECO:0000313" key="5">
    <source>
        <dbReference type="EMBL" id="EJK60856.1"/>
    </source>
</evidence>
<gene>
    <name evidence="5" type="ORF">THAOC_18732</name>
</gene>
<dbReference type="CDD" id="cd00051">
    <property type="entry name" value="EFh"/>
    <property type="match status" value="1"/>
</dbReference>
<keyword evidence="2" id="KW-0175">Coiled coil</keyword>
<feature type="coiled-coil region" evidence="2">
    <location>
        <begin position="65"/>
        <end position="104"/>
    </location>
</feature>
<dbReference type="Proteomes" id="UP000266841">
    <property type="component" value="Unassembled WGS sequence"/>
</dbReference>
<feature type="chain" id="PRO_5003837827" description="EF-hand domain-containing protein" evidence="3">
    <location>
        <begin position="24"/>
        <end position="251"/>
    </location>
</feature>
<accession>K0SIK7</accession>
<sequence length="251" mass="27846">MNSVCKAIIAVSAAAAFTVDVDAFTTNSRRITVQSPLTRSSSLIKKAAQAPHETIVTQLYSSDDDDRQDNEIERLKQMAAKLRAEAASLEAEKAKQLAEAAEKAFNKFDVNSDGEVSLTELREGLEKELKTEISERRAKELMDVFDTSGDGALQVDEFVTLDKFRNQLEALAREEKRIAAEAEQESKRQEQEALLAEAKLEFLNEKEPTTSDKVISVLPYLFPLMDGLQYGRFLLGAEDGSNPFIVILALL</sequence>
<dbReference type="PROSITE" id="PS50222">
    <property type="entry name" value="EF_HAND_2"/>
    <property type="match status" value="2"/>
</dbReference>
<dbReference type="OrthoDB" id="196341at2759"/>
<organism evidence="5 6">
    <name type="scientific">Thalassiosira oceanica</name>
    <name type="common">Marine diatom</name>
    <dbReference type="NCBI Taxonomy" id="159749"/>
    <lineage>
        <taxon>Eukaryota</taxon>
        <taxon>Sar</taxon>
        <taxon>Stramenopiles</taxon>
        <taxon>Ochrophyta</taxon>
        <taxon>Bacillariophyta</taxon>
        <taxon>Coscinodiscophyceae</taxon>
        <taxon>Thalassiosirophycidae</taxon>
        <taxon>Thalassiosirales</taxon>
        <taxon>Thalassiosiraceae</taxon>
        <taxon>Thalassiosira</taxon>
    </lineage>
</organism>
<feature type="signal peptide" evidence="3">
    <location>
        <begin position="1"/>
        <end position="23"/>
    </location>
</feature>
<evidence type="ECO:0000259" key="4">
    <source>
        <dbReference type="PROSITE" id="PS50222"/>
    </source>
</evidence>
<comment type="caution">
    <text evidence="5">The sequence shown here is derived from an EMBL/GenBank/DDBJ whole genome shotgun (WGS) entry which is preliminary data.</text>
</comment>
<reference evidence="5 6" key="1">
    <citation type="journal article" date="2012" name="Genome Biol.">
        <title>Genome and low-iron response of an oceanic diatom adapted to chronic iron limitation.</title>
        <authorList>
            <person name="Lommer M."/>
            <person name="Specht M."/>
            <person name="Roy A.S."/>
            <person name="Kraemer L."/>
            <person name="Andreson R."/>
            <person name="Gutowska M.A."/>
            <person name="Wolf J."/>
            <person name="Bergner S.V."/>
            <person name="Schilhabel M.B."/>
            <person name="Klostermeier U.C."/>
            <person name="Beiko R.G."/>
            <person name="Rosenstiel P."/>
            <person name="Hippler M."/>
            <person name="Laroche J."/>
        </authorList>
    </citation>
    <scope>NUCLEOTIDE SEQUENCE [LARGE SCALE GENOMIC DNA]</scope>
    <source>
        <strain evidence="5 6">CCMP1005</strain>
    </source>
</reference>
<dbReference type="PROSITE" id="PS00018">
    <property type="entry name" value="EF_HAND_1"/>
    <property type="match status" value="2"/>
</dbReference>
<dbReference type="EMBL" id="AGNL01020636">
    <property type="protein sequence ID" value="EJK60856.1"/>
    <property type="molecule type" value="Genomic_DNA"/>
</dbReference>
<dbReference type="InterPro" id="IPR002048">
    <property type="entry name" value="EF_hand_dom"/>
</dbReference>
<keyword evidence="6" id="KW-1185">Reference proteome</keyword>
<feature type="non-terminal residue" evidence="5">
    <location>
        <position position="251"/>
    </location>
</feature>